<evidence type="ECO:0000256" key="2">
    <source>
        <dbReference type="ARBA" id="ARBA00022630"/>
    </source>
</evidence>
<dbReference type="PANTHER" id="PTHR42887">
    <property type="entry name" value="OS12G0638800 PROTEIN"/>
    <property type="match status" value="1"/>
</dbReference>
<accession>A0A7G9FQM8</accession>
<dbReference type="AlphaFoldDB" id="A0A7G9FQM8"/>
<dbReference type="Pfam" id="PF03486">
    <property type="entry name" value="HI0933_like"/>
    <property type="match status" value="1"/>
</dbReference>
<evidence type="ECO:0000259" key="4">
    <source>
        <dbReference type="Pfam" id="PF03486"/>
    </source>
</evidence>
<dbReference type="Gene3D" id="3.50.50.60">
    <property type="entry name" value="FAD/NAD(P)-binding domain"/>
    <property type="match status" value="1"/>
</dbReference>
<proteinExistence type="predicted"/>
<dbReference type="EMBL" id="CP060632">
    <property type="protein sequence ID" value="QNM00860.1"/>
    <property type="molecule type" value="Genomic_DNA"/>
</dbReference>
<dbReference type="Proteomes" id="UP000515819">
    <property type="component" value="Chromosome"/>
</dbReference>
<keyword evidence="7" id="KW-1185">Reference proteome</keyword>
<evidence type="ECO:0000256" key="1">
    <source>
        <dbReference type="ARBA" id="ARBA00001974"/>
    </source>
</evidence>
<reference evidence="6 7" key="1">
    <citation type="submission" date="2020-08" db="EMBL/GenBank/DDBJ databases">
        <authorList>
            <person name="Liu C."/>
            <person name="Sun Q."/>
        </authorList>
    </citation>
    <scope>NUCLEOTIDE SEQUENCE [LARGE SCALE GENOMIC DNA]</scope>
    <source>
        <strain evidence="6 7">NSJ-4</strain>
    </source>
</reference>
<dbReference type="SUPFAM" id="SSF160996">
    <property type="entry name" value="HI0933 insert domain-like"/>
    <property type="match status" value="1"/>
</dbReference>
<feature type="domain" description="RsdA/BaiN/AoA(So)-like Rossmann fold-like" evidence="4">
    <location>
        <begin position="3"/>
        <end position="416"/>
    </location>
</feature>
<dbReference type="InterPro" id="IPR055178">
    <property type="entry name" value="RsdA/BaiN/AoA(So)-like_dom"/>
</dbReference>
<evidence type="ECO:0000256" key="3">
    <source>
        <dbReference type="ARBA" id="ARBA00022827"/>
    </source>
</evidence>
<feature type="domain" description="RsdA/BaiN/AoA(So)-like insert" evidence="5">
    <location>
        <begin position="202"/>
        <end position="367"/>
    </location>
</feature>
<comment type="cofactor">
    <cofactor evidence="1">
        <name>FAD</name>
        <dbReference type="ChEBI" id="CHEBI:57692"/>
    </cofactor>
</comment>
<evidence type="ECO:0000313" key="7">
    <source>
        <dbReference type="Proteomes" id="UP000515819"/>
    </source>
</evidence>
<dbReference type="PRINTS" id="PR00368">
    <property type="entry name" value="FADPNR"/>
</dbReference>
<name>A0A7G9FQM8_9FIRM</name>
<dbReference type="Pfam" id="PF22780">
    <property type="entry name" value="HI0933_like_1st"/>
    <property type="match status" value="1"/>
</dbReference>
<evidence type="ECO:0000259" key="5">
    <source>
        <dbReference type="Pfam" id="PF22780"/>
    </source>
</evidence>
<gene>
    <name evidence="6" type="ORF">H9Q76_06195</name>
</gene>
<dbReference type="Gene3D" id="2.40.30.10">
    <property type="entry name" value="Translation factors"/>
    <property type="match status" value="1"/>
</dbReference>
<dbReference type="InterPro" id="IPR057661">
    <property type="entry name" value="RsdA/BaiN/AoA(So)_Rossmann"/>
</dbReference>
<dbReference type="RefSeq" id="WP_249321841.1">
    <property type="nucleotide sequence ID" value="NZ_CP060632.1"/>
</dbReference>
<dbReference type="InterPro" id="IPR036188">
    <property type="entry name" value="FAD/NAD-bd_sf"/>
</dbReference>
<dbReference type="SUPFAM" id="SSF51905">
    <property type="entry name" value="FAD/NAD(P)-binding domain"/>
    <property type="match status" value="1"/>
</dbReference>
<sequence length="422" mass="46980">MRAAIIGGGAAGMYAAVMLAQAGHSVTIYEKNEKLGKKLFITGKGRCNLTNNCEVEELMKHVVTNPKFLYSAFYNCNAQDVMQFFEQNGLELKTERGNRVFPASDHSSDVIKTLEQALNKRKVTVRLHHTVTRILTEPVHDRMQNQMRVTGICVKDEKGLQKQEHFDAVIVATGGLSYERTGSTGDGLQFARDLGLQVTECQPSLVPFEIEEDFCRDLMGLSLRNVTLSCYTKKKNKDKLLYQEQGEMLFTHFGISGPLVLSASAYTGKAKGEPIWVEIDLKPALTIEQLDARILRDFDAAKNKQVRNALDELLPKKLIPVMIELAEIDPFKQVNAVTKEERERLIACMKKLTLHVVGTRGYEEAIITRGGVSVKEINPKTMEAKQIPGLYFIGEVLDVDALTGGFNLQIAWATAATVLLSE</sequence>
<dbReference type="InterPro" id="IPR023166">
    <property type="entry name" value="BaiN-like_dom_sf"/>
</dbReference>
<organism evidence="6 7">
    <name type="scientific">Wujia chipingensis</name>
    <dbReference type="NCBI Taxonomy" id="2763670"/>
    <lineage>
        <taxon>Bacteria</taxon>
        <taxon>Bacillati</taxon>
        <taxon>Bacillota</taxon>
        <taxon>Clostridia</taxon>
        <taxon>Lachnospirales</taxon>
        <taxon>Lachnospiraceae</taxon>
        <taxon>Wujia</taxon>
    </lineage>
</organism>
<dbReference type="KEGG" id="wcp:H9Q76_06195"/>
<evidence type="ECO:0000313" key="6">
    <source>
        <dbReference type="EMBL" id="QNM00860.1"/>
    </source>
</evidence>
<dbReference type="Gene3D" id="1.10.8.260">
    <property type="entry name" value="HI0933 insert domain-like"/>
    <property type="match status" value="1"/>
</dbReference>
<dbReference type="PANTHER" id="PTHR42887:SF2">
    <property type="entry name" value="OS12G0638800 PROTEIN"/>
    <property type="match status" value="1"/>
</dbReference>
<protein>
    <submittedName>
        <fullName evidence="6">NAD(P)/FAD-dependent oxidoreductase</fullName>
    </submittedName>
</protein>
<dbReference type="NCBIfam" id="TIGR00275">
    <property type="entry name" value="aminoacetone oxidase family FAD-binding enzyme"/>
    <property type="match status" value="1"/>
</dbReference>
<dbReference type="InterPro" id="IPR004792">
    <property type="entry name" value="BaiN-like"/>
</dbReference>
<keyword evidence="3" id="KW-0274">FAD</keyword>
<keyword evidence="2" id="KW-0285">Flavoprotein</keyword>